<protein>
    <submittedName>
        <fullName evidence="1">Uncharacterized protein</fullName>
    </submittedName>
</protein>
<sequence length="177" mass="18597">MLSQEEIVVAVGEAEVVESVEESGKVSVEVSVGVSVVIEAGGVMMEDSVSVVDTMSGDDTIDAILENAELLAMGVEEDMGAGPFIDELREAAVMSVVDIELDVLLTDEVVAGAEIEETEPALTEVDVASEDEDCAIVAVFERLPAGVEEADDVPVLAAFALETTDDPDDPLLYPPKR</sequence>
<organism evidence="1 2">
    <name type="scientific">Friedmanniomyces endolithicus</name>
    <dbReference type="NCBI Taxonomy" id="329885"/>
    <lineage>
        <taxon>Eukaryota</taxon>
        <taxon>Fungi</taxon>
        <taxon>Dikarya</taxon>
        <taxon>Ascomycota</taxon>
        <taxon>Pezizomycotina</taxon>
        <taxon>Dothideomycetes</taxon>
        <taxon>Dothideomycetidae</taxon>
        <taxon>Mycosphaerellales</taxon>
        <taxon>Teratosphaeriaceae</taxon>
        <taxon>Friedmanniomyces</taxon>
    </lineage>
</organism>
<proteinExistence type="predicted"/>
<comment type="caution">
    <text evidence="1">The sequence shown here is derived from an EMBL/GenBank/DDBJ whole genome shotgun (WGS) entry which is preliminary data.</text>
</comment>
<accession>A0AAN6H933</accession>
<name>A0AAN6H933_9PEZI</name>
<keyword evidence="2" id="KW-1185">Reference proteome</keyword>
<evidence type="ECO:0000313" key="1">
    <source>
        <dbReference type="EMBL" id="KAK0961847.1"/>
    </source>
</evidence>
<evidence type="ECO:0000313" key="2">
    <source>
        <dbReference type="Proteomes" id="UP001175353"/>
    </source>
</evidence>
<reference evidence="1" key="1">
    <citation type="submission" date="2023-06" db="EMBL/GenBank/DDBJ databases">
        <title>Black Yeasts Isolated from many extreme environments.</title>
        <authorList>
            <person name="Coleine C."/>
            <person name="Stajich J.E."/>
            <person name="Selbmann L."/>
        </authorList>
    </citation>
    <scope>NUCLEOTIDE SEQUENCE</scope>
    <source>
        <strain evidence="1">CCFEE 5200</strain>
    </source>
</reference>
<dbReference type="EMBL" id="JAUJLE010000304">
    <property type="protein sequence ID" value="KAK0961847.1"/>
    <property type="molecule type" value="Genomic_DNA"/>
</dbReference>
<gene>
    <name evidence="1" type="ORF">LTR91_019712</name>
</gene>
<dbReference type="AlphaFoldDB" id="A0AAN6H933"/>
<dbReference type="Proteomes" id="UP001175353">
    <property type="component" value="Unassembled WGS sequence"/>
</dbReference>